<protein>
    <submittedName>
        <fullName evidence="2">Uncharacterized protein</fullName>
    </submittedName>
</protein>
<feature type="transmembrane region" description="Helical" evidence="1">
    <location>
        <begin position="161"/>
        <end position="184"/>
    </location>
</feature>
<evidence type="ECO:0000313" key="3">
    <source>
        <dbReference type="Proteomes" id="UP000195633"/>
    </source>
</evidence>
<accession>A0A1Y0V0P6</accession>
<evidence type="ECO:0000256" key="1">
    <source>
        <dbReference type="SAM" id="Phobius"/>
    </source>
</evidence>
<dbReference type="Proteomes" id="UP000195633">
    <property type="component" value="Chromosome"/>
</dbReference>
<reference evidence="2 3" key="1">
    <citation type="submission" date="2017-05" db="EMBL/GenBank/DDBJ databases">
        <title>Genome sequence of Acetobacter pasteurianus subsp. ascendens strain SRCM101447.</title>
        <authorList>
            <person name="Cho S.H."/>
        </authorList>
    </citation>
    <scope>NUCLEOTIDE SEQUENCE [LARGE SCALE GENOMIC DNA]</scope>
    <source>
        <strain evidence="2 3">SRCM101447</strain>
    </source>
</reference>
<name>A0A1Y0V0P6_9PROT</name>
<sequence>MTQETKVLNRGVEGADFPLWKVKEALAQAEKRIASQLSQLNLIQARATSILGWISAEVLGTLALIGGKISKGLTSLEVLYWILFALSIIVPSAIATFYLCYVLPKMKWAFEGTDPTWLLVTVENNQSEYSTTLVMAEAKAKAVKSNDAILLDLVENLRLGWGWFLFTPVIAVVSILMIEVLSLIK</sequence>
<dbReference type="RefSeq" id="WP_087636319.1">
    <property type="nucleotide sequence ID" value="NZ_CP021524.1"/>
</dbReference>
<feature type="transmembrane region" description="Helical" evidence="1">
    <location>
        <begin position="47"/>
        <end position="66"/>
    </location>
</feature>
<feature type="transmembrane region" description="Helical" evidence="1">
    <location>
        <begin position="78"/>
        <end position="104"/>
    </location>
</feature>
<evidence type="ECO:0000313" key="2">
    <source>
        <dbReference type="EMBL" id="ARW11720.1"/>
    </source>
</evidence>
<dbReference type="EMBL" id="CP021524">
    <property type="protein sequence ID" value="ARW11720.1"/>
    <property type="molecule type" value="Genomic_DNA"/>
</dbReference>
<keyword evidence="1" id="KW-0812">Transmembrane</keyword>
<dbReference type="AlphaFoldDB" id="A0A1Y0V0P6"/>
<organism evidence="2 3">
    <name type="scientific">Acetobacter ascendens</name>
    <dbReference type="NCBI Taxonomy" id="481146"/>
    <lineage>
        <taxon>Bacteria</taxon>
        <taxon>Pseudomonadati</taxon>
        <taxon>Pseudomonadota</taxon>
        <taxon>Alphaproteobacteria</taxon>
        <taxon>Acetobacterales</taxon>
        <taxon>Acetobacteraceae</taxon>
        <taxon>Acetobacter</taxon>
    </lineage>
</organism>
<keyword evidence="1" id="KW-1133">Transmembrane helix</keyword>
<gene>
    <name evidence="2" type="ORF">S101447_02682</name>
</gene>
<proteinExistence type="predicted"/>
<keyword evidence="1" id="KW-0472">Membrane</keyword>